<protein>
    <submittedName>
        <fullName evidence="1">Uncharacterized protein</fullName>
    </submittedName>
</protein>
<name>A0A0A9EMV6_ARUDO</name>
<dbReference type="EMBL" id="GBRH01197552">
    <property type="protein sequence ID" value="JAE00344.1"/>
    <property type="molecule type" value="Transcribed_RNA"/>
</dbReference>
<proteinExistence type="predicted"/>
<reference evidence="1" key="1">
    <citation type="submission" date="2014-09" db="EMBL/GenBank/DDBJ databases">
        <authorList>
            <person name="Magalhaes I.L.F."/>
            <person name="Oliveira U."/>
            <person name="Santos F.R."/>
            <person name="Vidigal T.H.D.A."/>
            <person name="Brescovit A.D."/>
            <person name="Santos A.J."/>
        </authorList>
    </citation>
    <scope>NUCLEOTIDE SEQUENCE</scope>
    <source>
        <tissue evidence="1">Shoot tissue taken approximately 20 cm above the soil surface</tissue>
    </source>
</reference>
<evidence type="ECO:0000313" key="1">
    <source>
        <dbReference type="EMBL" id="JAE00344.1"/>
    </source>
</evidence>
<sequence>MKNLTREGLGSCVSTLRETLFECQRSQFPWSSGFTRS</sequence>
<accession>A0A0A9EMV6</accession>
<reference evidence="1" key="2">
    <citation type="journal article" date="2015" name="Data Brief">
        <title>Shoot transcriptome of the giant reed, Arundo donax.</title>
        <authorList>
            <person name="Barrero R.A."/>
            <person name="Guerrero F.D."/>
            <person name="Moolhuijzen P."/>
            <person name="Goolsby J.A."/>
            <person name="Tidwell J."/>
            <person name="Bellgard S.E."/>
            <person name="Bellgard M.I."/>
        </authorList>
    </citation>
    <scope>NUCLEOTIDE SEQUENCE</scope>
    <source>
        <tissue evidence="1">Shoot tissue taken approximately 20 cm above the soil surface</tissue>
    </source>
</reference>
<dbReference type="AlphaFoldDB" id="A0A0A9EMV6"/>
<organism evidence="1">
    <name type="scientific">Arundo donax</name>
    <name type="common">Giant reed</name>
    <name type="synonym">Donax arundinaceus</name>
    <dbReference type="NCBI Taxonomy" id="35708"/>
    <lineage>
        <taxon>Eukaryota</taxon>
        <taxon>Viridiplantae</taxon>
        <taxon>Streptophyta</taxon>
        <taxon>Embryophyta</taxon>
        <taxon>Tracheophyta</taxon>
        <taxon>Spermatophyta</taxon>
        <taxon>Magnoliopsida</taxon>
        <taxon>Liliopsida</taxon>
        <taxon>Poales</taxon>
        <taxon>Poaceae</taxon>
        <taxon>PACMAD clade</taxon>
        <taxon>Arundinoideae</taxon>
        <taxon>Arundineae</taxon>
        <taxon>Arundo</taxon>
    </lineage>
</organism>